<feature type="active site" description="Charge relay system" evidence="8 9">
    <location>
        <position position="234"/>
    </location>
</feature>
<dbReference type="Gene3D" id="3.40.50.200">
    <property type="entry name" value="Peptidase S8/S53 domain"/>
    <property type="match status" value="1"/>
</dbReference>
<dbReference type="Pfam" id="PF06280">
    <property type="entry name" value="fn3_5"/>
    <property type="match status" value="1"/>
</dbReference>
<dbReference type="InterPro" id="IPR036852">
    <property type="entry name" value="Peptidase_S8/S53_dom_sf"/>
</dbReference>
<dbReference type="PROSITE" id="PS00138">
    <property type="entry name" value="SUBTILASE_SER"/>
    <property type="match status" value="1"/>
</dbReference>
<dbReference type="InterPro" id="IPR046450">
    <property type="entry name" value="PA_dom_sf"/>
</dbReference>
<dbReference type="InterPro" id="IPR015500">
    <property type="entry name" value="Peptidase_S8_subtilisin-rel"/>
</dbReference>
<keyword evidence="16" id="KW-1185">Reference proteome</keyword>
<dbReference type="SUPFAM" id="SSF52743">
    <property type="entry name" value="Subtilisin-like"/>
    <property type="match status" value="1"/>
</dbReference>
<protein>
    <recommendedName>
        <fullName evidence="17">Peptidase S8/S53 domain-containing protein</fullName>
    </recommendedName>
</protein>
<keyword evidence="2" id="KW-0134">Cell wall</keyword>
<dbReference type="GO" id="GO:0016020">
    <property type="term" value="C:membrane"/>
    <property type="evidence" value="ECO:0007669"/>
    <property type="project" value="InterPro"/>
</dbReference>
<evidence type="ECO:0000256" key="1">
    <source>
        <dbReference type="ARBA" id="ARBA00011073"/>
    </source>
</evidence>
<evidence type="ECO:0000259" key="11">
    <source>
        <dbReference type="Pfam" id="PF00082"/>
    </source>
</evidence>
<dbReference type="EMBL" id="JANBQB010000773">
    <property type="protein sequence ID" value="KAJ1973698.1"/>
    <property type="molecule type" value="Genomic_DNA"/>
</dbReference>
<feature type="domain" description="Inhibitor I9" evidence="13">
    <location>
        <begin position="44"/>
        <end position="127"/>
    </location>
</feature>
<feature type="domain" description="C5a peptidase/Subtilisin-like protease SBT2-like Fn3-like" evidence="14">
    <location>
        <begin position="633"/>
        <end position="735"/>
    </location>
</feature>
<evidence type="ECO:0000256" key="8">
    <source>
        <dbReference type="PIRSR" id="PIRSR615500-1"/>
    </source>
</evidence>
<gene>
    <name evidence="15" type="ORF">H4R34_004987</name>
</gene>
<feature type="active site" description="Charge relay system" evidence="8 9">
    <location>
        <position position="180"/>
    </location>
</feature>
<feature type="active site" description="Charge relay system" evidence="8 9">
    <location>
        <position position="546"/>
    </location>
</feature>
<dbReference type="PRINTS" id="PR00723">
    <property type="entry name" value="SUBTILISIN"/>
</dbReference>
<evidence type="ECO:0000256" key="7">
    <source>
        <dbReference type="ARBA" id="ARBA00022825"/>
    </source>
</evidence>
<evidence type="ECO:0000256" key="10">
    <source>
        <dbReference type="RuleBase" id="RU003355"/>
    </source>
</evidence>
<dbReference type="Pfam" id="PF05922">
    <property type="entry name" value="Inhibitor_I9"/>
    <property type="match status" value="1"/>
</dbReference>
<dbReference type="InterPro" id="IPR034187">
    <property type="entry name" value="Peptidases_S8_5"/>
</dbReference>
<keyword evidence="6 9" id="KW-0378">Hydrolase</keyword>
<accession>A0A9W8B3T6</accession>
<dbReference type="PANTHER" id="PTHR43806">
    <property type="entry name" value="PEPTIDASE S8"/>
    <property type="match status" value="1"/>
</dbReference>
<evidence type="ECO:0000256" key="5">
    <source>
        <dbReference type="ARBA" id="ARBA00022729"/>
    </source>
</evidence>
<dbReference type="InterPro" id="IPR003137">
    <property type="entry name" value="PA_domain"/>
</dbReference>
<dbReference type="InterPro" id="IPR023827">
    <property type="entry name" value="Peptidase_S8_Asp-AS"/>
</dbReference>
<dbReference type="Pfam" id="PF00082">
    <property type="entry name" value="Peptidase_S8"/>
    <property type="match status" value="1"/>
</dbReference>
<evidence type="ECO:0008006" key="17">
    <source>
        <dbReference type="Google" id="ProtNLM"/>
    </source>
</evidence>
<evidence type="ECO:0000256" key="6">
    <source>
        <dbReference type="ARBA" id="ARBA00022801"/>
    </source>
</evidence>
<evidence type="ECO:0000259" key="13">
    <source>
        <dbReference type="Pfam" id="PF05922"/>
    </source>
</evidence>
<reference evidence="15" key="1">
    <citation type="submission" date="2022-07" db="EMBL/GenBank/DDBJ databases">
        <title>Phylogenomic reconstructions and comparative analyses of Kickxellomycotina fungi.</title>
        <authorList>
            <person name="Reynolds N.K."/>
            <person name="Stajich J.E."/>
            <person name="Barry K."/>
            <person name="Grigoriev I.V."/>
            <person name="Crous P."/>
            <person name="Smith M.E."/>
        </authorList>
    </citation>
    <scope>NUCLEOTIDE SEQUENCE</scope>
    <source>
        <strain evidence="15">RSA 567</strain>
    </source>
</reference>
<dbReference type="CDD" id="cd00538">
    <property type="entry name" value="PA"/>
    <property type="match status" value="1"/>
</dbReference>
<keyword evidence="7 9" id="KW-0720">Serine protease</keyword>
<dbReference type="GO" id="GO:0005615">
    <property type="term" value="C:extracellular space"/>
    <property type="evidence" value="ECO:0007669"/>
    <property type="project" value="TreeGrafter"/>
</dbReference>
<keyword evidence="4 9" id="KW-0645">Protease</keyword>
<evidence type="ECO:0000259" key="12">
    <source>
        <dbReference type="Pfam" id="PF02225"/>
    </source>
</evidence>
<keyword evidence="3" id="KW-0964">Secreted</keyword>
<comment type="similarity">
    <text evidence="1 9 10">Belongs to the peptidase S8 family.</text>
</comment>
<dbReference type="AlphaFoldDB" id="A0A9W8B3T6"/>
<evidence type="ECO:0000256" key="3">
    <source>
        <dbReference type="ARBA" id="ARBA00022525"/>
    </source>
</evidence>
<evidence type="ECO:0000256" key="2">
    <source>
        <dbReference type="ARBA" id="ARBA00022512"/>
    </source>
</evidence>
<dbReference type="InterPro" id="IPR050131">
    <property type="entry name" value="Peptidase_S8_subtilisin-like"/>
</dbReference>
<sequence>MVVLLSRIQGAAGWASAALFIGAAMLPLGQAGLIDQQRGALPNQYIVQFDPSQLNTGAQTREFHNRVSSALHIVGDTLSTPTVAFKVIKDMDHTLFKGSVIQLDDMNVNKIRQMDEVVGIWPNHVYSVPKTAKNPQDAKGRNMAAAPLPARPFNVHNMTGVDKLQEMGYTGRGIKVAIIDTGLYYHHPAFDSCYDQPGCRILPGYDFVGNDFDALNPNSLPQPDDDPLSECQSHGTHVAGIIGGHNGTFVGVAPGVELTPYKIFGCGENAGTSDESIIAALNKAYEDGNDIISLSVGGWGGFADSPSAVVATQIAGNGTLVVIAAGNFGEETLWTASSPSTGTGAISVGSVDALQRYATQLVVHGNAGNHAFECNGHQAPAPVFDMVKTPLMRYGDDDADLIACTNLGSDFAGAVVVVKRGTCNYQAKVTNAMNQGASGIIIIGTAETGVPISVAIERSDIPIATVSHTTGTKILNLIDNEPNLQVSADAELALIDSLTGGQISFFSSYGPGYSLDIKPEILAPGGDIYSTVTLADGLYASMSGTSMAAPYITGCLALLLEVGIPKKPDYIKQLLMTTADPVKATTEMGLATVAHQGGGLVNLVRALQAFHQVTPGKLVLLDPAYGGFVNGKVTKDLRVANHGQTSVTYDLTAVSAVSVSAFNATNHTTLPIFGGDGPRIELHPFQITLGAGEAANVKVTITQPSASLRPFLVYSGFVQATVAGGADLAWSVPLMGFNTEYQTMPFFTPGDTPNPALYSSATSQPLVTNNAEAFTMNDRSFPAYYMDVQFPLGPWQLYVADAATPDQAVAIVEAGQGYSRDSIGDPTQPASTWYGEGTDRDGKTFAVPNGQYVFGFAYTSPLGDLNRPTDRMLWTSPPFMVNRA</sequence>
<keyword evidence="5" id="KW-0732">Signal</keyword>
<dbReference type="InterPro" id="IPR010435">
    <property type="entry name" value="C5a/SBT2-like_Fn3"/>
</dbReference>
<dbReference type="PROSITE" id="PS00136">
    <property type="entry name" value="SUBTILASE_ASP"/>
    <property type="match status" value="1"/>
</dbReference>
<dbReference type="InterPro" id="IPR000209">
    <property type="entry name" value="Peptidase_S8/S53_dom"/>
</dbReference>
<evidence type="ECO:0000313" key="16">
    <source>
        <dbReference type="Proteomes" id="UP001151582"/>
    </source>
</evidence>
<dbReference type="InterPro" id="IPR022398">
    <property type="entry name" value="Peptidase_S8_His-AS"/>
</dbReference>
<name>A0A9W8B3T6_9FUNG</name>
<comment type="caution">
    <text evidence="15">The sequence shown here is derived from an EMBL/GenBank/DDBJ whole genome shotgun (WGS) entry which is preliminary data.</text>
</comment>
<feature type="domain" description="PA" evidence="12">
    <location>
        <begin position="403"/>
        <end position="474"/>
    </location>
</feature>
<dbReference type="InterPro" id="IPR010259">
    <property type="entry name" value="S8pro/Inhibitor_I9"/>
</dbReference>
<dbReference type="PANTHER" id="PTHR43806:SF66">
    <property type="entry name" value="SERIN ENDOPEPTIDASE"/>
    <property type="match status" value="1"/>
</dbReference>
<dbReference type="OrthoDB" id="10256524at2759"/>
<dbReference type="Pfam" id="PF02225">
    <property type="entry name" value="PA"/>
    <property type="match status" value="1"/>
</dbReference>
<dbReference type="SUPFAM" id="SSF52025">
    <property type="entry name" value="PA domain"/>
    <property type="match status" value="1"/>
</dbReference>
<dbReference type="PROSITE" id="PS51892">
    <property type="entry name" value="SUBTILASE"/>
    <property type="match status" value="1"/>
</dbReference>
<evidence type="ECO:0000256" key="4">
    <source>
        <dbReference type="ARBA" id="ARBA00022670"/>
    </source>
</evidence>
<dbReference type="GO" id="GO:0006508">
    <property type="term" value="P:proteolysis"/>
    <property type="evidence" value="ECO:0007669"/>
    <property type="project" value="UniProtKB-KW"/>
</dbReference>
<dbReference type="Gene3D" id="3.50.30.30">
    <property type="match status" value="1"/>
</dbReference>
<dbReference type="InterPro" id="IPR023828">
    <property type="entry name" value="Peptidase_S8_Ser-AS"/>
</dbReference>
<dbReference type="GO" id="GO:0004252">
    <property type="term" value="F:serine-type endopeptidase activity"/>
    <property type="evidence" value="ECO:0007669"/>
    <property type="project" value="UniProtKB-UniRule"/>
</dbReference>
<dbReference type="CDD" id="cd07489">
    <property type="entry name" value="Peptidases_S8_5"/>
    <property type="match status" value="1"/>
</dbReference>
<evidence type="ECO:0000313" key="15">
    <source>
        <dbReference type="EMBL" id="KAJ1973698.1"/>
    </source>
</evidence>
<organism evidence="15 16">
    <name type="scientific">Dimargaris verticillata</name>
    <dbReference type="NCBI Taxonomy" id="2761393"/>
    <lineage>
        <taxon>Eukaryota</taxon>
        <taxon>Fungi</taxon>
        <taxon>Fungi incertae sedis</taxon>
        <taxon>Zoopagomycota</taxon>
        <taxon>Kickxellomycotina</taxon>
        <taxon>Dimargaritomycetes</taxon>
        <taxon>Dimargaritales</taxon>
        <taxon>Dimargaritaceae</taxon>
        <taxon>Dimargaris</taxon>
    </lineage>
</organism>
<feature type="domain" description="Peptidase S8/S53" evidence="11">
    <location>
        <begin position="171"/>
        <end position="583"/>
    </location>
</feature>
<evidence type="ECO:0000256" key="9">
    <source>
        <dbReference type="PROSITE-ProRule" id="PRU01240"/>
    </source>
</evidence>
<dbReference type="Proteomes" id="UP001151582">
    <property type="component" value="Unassembled WGS sequence"/>
</dbReference>
<dbReference type="PROSITE" id="PS00137">
    <property type="entry name" value="SUBTILASE_HIS"/>
    <property type="match status" value="1"/>
</dbReference>
<proteinExistence type="inferred from homology"/>
<evidence type="ECO:0000259" key="14">
    <source>
        <dbReference type="Pfam" id="PF06280"/>
    </source>
</evidence>